<comment type="function">
    <text evidence="4">PPIases accelerate the folding of proteins. It catalyzes the cis-trans isomerization of proline imidic peptide bonds in oligopeptides.</text>
</comment>
<dbReference type="InterPro" id="IPR044666">
    <property type="entry name" value="Cyclophilin_A-like"/>
</dbReference>
<dbReference type="PROSITE" id="PS50072">
    <property type="entry name" value="CSA_PPIASE_2"/>
    <property type="match status" value="1"/>
</dbReference>
<gene>
    <name evidence="6" type="ORF">GQF03_00885</name>
</gene>
<proteinExistence type="inferred from homology"/>
<keyword evidence="4" id="KW-0732">Signal</keyword>
<name>A0A845MAB3_9PROT</name>
<dbReference type="AlphaFoldDB" id="A0A845MAB3"/>
<protein>
    <recommendedName>
        <fullName evidence="4">Peptidyl-prolyl cis-trans isomerase</fullName>
        <shortName evidence="4">PPIase</shortName>
        <ecNumber evidence="4">5.2.1.8</ecNumber>
    </recommendedName>
</protein>
<comment type="catalytic activity">
    <reaction evidence="4">
        <text>[protein]-peptidylproline (omega=180) = [protein]-peptidylproline (omega=0)</text>
        <dbReference type="Rhea" id="RHEA:16237"/>
        <dbReference type="Rhea" id="RHEA-COMP:10747"/>
        <dbReference type="Rhea" id="RHEA-COMP:10748"/>
        <dbReference type="ChEBI" id="CHEBI:83833"/>
        <dbReference type="ChEBI" id="CHEBI:83834"/>
        <dbReference type="EC" id="5.2.1.8"/>
    </reaction>
</comment>
<comment type="caution">
    <text evidence="6">The sequence shown here is derived from an EMBL/GenBank/DDBJ whole genome shotgun (WGS) entry which is preliminary data.</text>
</comment>
<dbReference type="CDD" id="cd00317">
    <property type="entry name" value="cyclophilin"/>
    <property type="match status" value="1"/>
</dbReference>
<evidence type="ECO:0000313" key="6">
    <source>
        <dbReference type="EMBL" id="MZR20881.1"/>
    </source>
</evidence>
<dbReference type="GO" id="GO:0006457">
    <property type="term" value="P:protein folding"/>
    <property type="evidence" value="ECO:0007669"/>
    <property type="project" value="InterPro"/>
</dbReference>
<dbReference type="GO" id="GO:0003755">
    <property type="term" value="F:peptidyl-prolyl cis-trans isomerase activity"/>
    <property type="evidence" value="ECO:0007669"/>
    <property type="project" value="UniProtKB-UniRule"/>
</dbReference>
<dbReference type="Pfam" id="PF00160">
    <property type="entry name" value="Pro_isomerase"/>
    <property type="match status" value="1"/>
</dbReference>
<dbReference type="SUPFAM" id="SSF50891">
    <property type="entry name" value="Cyclophilin-like"/>
    <property type="match status" value="1"/>
</dbReference>
<feature type="domain" description="PPIase cyclophilin-type" evidence="5">
    <location>
        <begin position="42"/>
        <end position="181"/>
    </location>
</feature>
<evidence type="ECO:0000256" key="4">
    <source>
        <dbReference type="RuleBase" id="RU363019"/>
    </source>
</evidence>
<evidence type="ECO:0000256" key="1">
    <source>
        <dbReference type="ARBA" id="ARBA00007365"/>
    </source>
</evidence>
<dbReference type="PANTHER" id="PTHR45625:SF4">
    <property type="entry name" value="PEPTIDYLPROLYL ISOMERASE DOMAIN AND WD REPEAT-CONTAINING PROTEIN 1"/>
    <property type="match status" value="1"/>
</dbReference>
<feature type="signal peptide" evidence="4">
    <location>
        <begin position="1"/>
        <end position="28"/>
    </location>
</feature>
<dbReference type="InterPro" id="IPR002130">
    <property type="entry name" value="Cyclophilin-type_PPIase_dom"/>
</dbReference>
<evidence type="ECO:0000256" key="3">
    <source>
        <dbReference type="ARBA" id="ARBA00023235"/>
    </source>
</evidence>
<dbReference type="PROSITE" id="PS00170">
    <property type="entry name" value="CSA_PPIASE_1"/>
    <property type="match status" value="1"/>
</dbReference>
<feature type="chain" id="PRO_5033109450" description="Peptidyl-prolyl cis-trans isomerase" evidence="4">
    <location>
        <begin position="29"/>
        <end position="187"/>
    </location>
</feature>
<dbReference type="Gene3D" id="2.40.100.10">
    <property type="entry name" value="Cyclophilin-like"/>
    <property type="match status" value="1"/>
</dbReference>
<evidence type="ECO:0000259" key="5">
    <source>
        <dbReference type="PROSITE" id="PS50072"/>
    </source>
</evidence>
<dbReference type="PRINTS" id="PR00153">
    <property type="entry name" value="CSAPPISMRASE"/>
</dbReference>
<keyword evidence="7" id="KW-1185">Reference proteome</keyword>
<dbReference type="PANTHER" id="PTHR45625">
    <property type="entry name" value="PEPTIDYL-PROLYL CIS-TRANS ISOMERASE-RELATED"/>
    <property type="match status" value="1"/>
</dbReference>
<evidence type="ECO:0000256" key="2">
    <source>
        <dbReference type="ARBA" id="ARBA00023110"/>
    </source>
</evidence>
<dbReference type="EMBL" id="WTVA01000001">
    <property type="protein sequence ID" value="MZR20881.1"/>
    <property type="molecule type" value="Genomic_DNA"/>
</dbReference>
<dbReference type="Proteomes" id="UP000445696">
    <property type="component" value="Unassembled WGS sequence"/>
</dbReference>
<organism evidence="6 7">
    <name type="scientific">Sneathiella chungangensis</name>
    <dbReference type="NCBI Taxonomy" id="1418234"/>
    <lineage>
        <taxon>Bacteria</taxon>
        <taxon>Pseudomonadati</taxon>
        <taxon>Pseudomonadota</taxon>
        <taxon>Alphaproteobacteria</taxon>
        <taxon>Sneathiellales</taxon>
        <taxon>Sneathiellaceae</taxon>
        <taxon>Sneathiella</taxon>
    </lineage>
</organism>
<dbReference type="EC" id="5.2.1.8" evidence="4"/>
<keyword evidence="2 4" id="KW-0697">Rotamase</keyword>
<sequence length="187" mass="20271">MISKFLSRIFLVLVMAGAAALPLSAATAADPENTLYLDLQYGRVVIEMRPDLAPNHVARIKELTREGFYDGVKFHRVIVDFMAQTGDPTGTGTGGSGRRLRAEFSNTPHVRGTVSMARANSPHSADSQFFIVTGDSPWLDGKYTVWGRVTEGMEFVDLIKKGVGKSGMVPGEPDIVVKMQVAADAKE</sequence>
<comment type="similarity">
    <text evidence="1 4">Belongs to the cyclophilin-type PPIase family.</text>
</comment>
<reference evidence="6 7" key="1">
    <citation type="journal article" date="2014" name="Int. J. Syst. Evol. Microbiol.">
        <title>Sneathiella chungangensis sp. nov., isolated from a marine sand, and emended description of the genus Sneathiella.</title>
        <authorList>
            <person name="Siamphan C."/>
            <person name="Kim H."/>
            <person name="Lee J.S."/>
            <person name="Kim W."/>
        </authorList>
    </citation>
    <scope>NUCLEOTIDE SEQUENCE [LARGE SCALE GENOMIC DNA]</scope>
    <source>
        <strain evidence="6 7">KCTC 32476</strain>
    </source>
</reference>
<dbReference type="InterPro" id="IPR029000">
    <property type="entry name" value="Cyclophilin-like_dom_sf"/>
</dbReference>
<keyword evidence="3 4" id="KW-0413">Isomerase</keyword>
<dbReference type="InterPro" id="IPR020892">
    <property type="entry name" value="Cyclophilin-type_PPIase_CS"/>
</dbReference>
<dbReference type="OrthoDB" id="9807797at2"/>
<evidence type="ECO:0000313" key="7">
    <source>
        <dbReference type="Proteomes" id="UP000445696"/>
    </source>
</evidence>
<accession>A0A845MAB3</accession>